<name>A0A2T5RIK5_9FIRM</name>
<feature type="transmembrane region" description="Helical" evidence="1">
    <location>
        <begin position="64"/>
        <end position="82"/>
    </location>
</feature>
<sequence>MEMINFIIMIAGMVVVTFIPRVLPLSLLGNRELPEKVVLWLSFIPAAVLAALLAPSILLKEGSLYLSLENTALIAFFPTLFLAYKTKNIFYTVSGGLIFYLGLSLIF</sequence>
<organism evidence="2 3">
    <name type="scientific">Halanaerobium saccharolyticum</name>
    <dbReference type="NCBI Taxonomy" id="43595"/>
    <lineage>
        <taxon>Bacteria</taxon>
        <taxon>Bacillati</taxon>
        <taxon>Bacillota</taxon>
        <taxon>Clostridia</taxon>
        <taxon>Halanaerobiales</taxon>
        <taxon>Halanaerobiaceae</taxon>
        <taxon>Halanaerobium</taxon>
    </lineage>
</organism>
<dbReference type="Pfam" id="PF05437">
    <property type="entry name" value="AzlD"/>
    <property type="match status" value="1"/>
</dbReference>
<keyword evidence="1" id="KW-0472">Membrane</keyword>
<keyword evidence="1" id="KW-0812">Transmembrane</keyword>
<gene>
    <name evidence="2" type="ORF">C8C76_11942</name>
</gene>
<evidence type="ECO:0000256" key="1">
    <source>
        <dbReference type="SAM" id="Phobius"/>
    </source>
</evidence>
<dbReference type="Proteomes" id="UP000244089">
    <property type="component" value="Unassembled WGS sequence"/>
</dbReference>
<dbReference type="AlphaFoldDB" id="A0A2T5RIK5"/>
<dbReference type="OrthoDB" id="9811308at2"/>
<comment type="caution">
    <text evidence="2">The sequence shown here is derived from an EMBL/GenBank/DDBJ whole genome shotgun (WGS) entry which is preliminary data.</text>
</comment>
<dbReference type="EMBL" id="QAXS01000019">
    <property type="protein sequence ID" value="PTV98133.1"/>
    <property type="molecule type" value="Genomic_DNA"/>
</dbReference>
<proteinExistence type="predicted"/>
<evidence type="ECO:0000313" key="3">
    <source>
        <dbReference type="Proteomes" id="UP000244089"/>
    </source>
</evidence>
<evidence type="ECO:0000313" key="2">
    <source>
        <dbReference type="EMBL" id="PTV98133.1"/>
    </source>
</evidence>
<reference evidence="2 3" key="1">
    <citation type="submission" date="2018-04" db="EMBL/GenBank/DDBJ databases">
        <title>Subsurface microbial communities from deep shales in Ohio and West Virginia, USA.</title>
        <authorList>
            <person name="Wrighton K."/>
        </authorList>
    </citation>
    <scope>NUCLEOTIDE SEQUENCE [LARGE SCALE GENOMIC DNA]</scope>
    <source>
        <strain evidence="2 3">WC1</strain>
    </source>
</reference>
<protein>
    <submittedName>
        <fullName evidence="2">Branched-subunit amino acid transport protein</fullName>
    </submittedName>
</protein>
<feature type="transmembrane region" description="Helical" evidence="1">
    <location>
        <begin position="37"/>
        <end position="58"/>
    </location>
</feature>
<feature type="transmembrane region" description="Helical" evidence="1">
    <location>
        <begin position="6"/>
        <end position="25"/>
    </location>
</feature>
<accession>A0A2T5RIK5</accession>
<dbReference type="InterPro" id="IPR008407">
    <property type="entry name" value="Brnchd-chn_aa_trnsp_AzlD"/>
</dbReference>
<keyword evidence="1" id="KW-1133">Transmembrane helix</keyword>
<feature type="transmembrane region" description="Helical" evidence="1">
    <location>
        <begin position="89"/>
        <end position="106"/>
    </location>
</feature>